<keyword evidence="4 5" id="KW-0720">Serine protease</keyword>
<feature type="active site" description="Charge relay system" evidence="5">
    <location>
        <position position="421"/>
    </location>
</feature>
<dbReference type="Gene3D" id="3.40.50.200">
    <property type="entry name" value="Peptidase S8/S53 domain"/>
    <property type="match status" value="1"/>
</dbReference>
<evidence type="ECO:0000256" key="3">
    <source>
        <dbReference type="ARBA" id="ARBA00022801"/>
    </source>
</evidence>
<dbReference type="InterPro" id="IPR000209">
    <property type="entry name" value="Peptidase_S8/S53_dom"/>
</dbReference>
<dbReference type="InterPro" id="IPR023828">
    <property type="entry name" value="Peptidase_S8_Ser-AS"/>
</dbReference>
<dbReference type="PROSITE" id="PS51892">
    <property type="entry name" value="SUBTILASE"/>
    <property type="match status" value="1"/>
</dbReference>
<dbReference type="SUPFAM" id="SSF52743">
    <property type="entry name" value="Subtilisin-like"/>
    <property type="match status" value="1"/>
</dbReference>
<dbReference type="PANTHER" id="PTHR43806">
    <property type="entry name" value="PEPTIDASE S8"/>
    <property type="match status" value="1"/>
</dbReference>
<dbReference type="InterPro" id="IPR015500">
    <property type="entry name" value="Peptidase_S8_subtilisin-rel"/>
</dbReference>
<keyword evidence="8" id="KW-1185">Reference proteome</keyword>
<feature type="domain" description="Peptidase S8/S53" evidence="6">
    <location>
        <begin position="176"/>
        <end position="468"/>
    </location>
</feature>
<protein>
    <submittedName>
        <fullName evidence="7">S8 family serine peptidase</fullName>
    </submittedName>
</protein>
<dbReference type="Pfam" id="PF00082">
    <property type="entry name" value="Peptidase_S8"/>
    <property type="match status" value="1"/>
</dbReference>
<organism evidence="7 8">
    <name type="scientific">Gracilimonas halophila</name>
    <dbReference type="NCBI Taxonomy" id="1834464"/>
    <lineage>
        <taxon>Bacteria</taxon>
        <taxon>Pseudomonadati</taxon>
        <taxon>Balneolota</taxon>
        <taxon>Balneolia</taxon>
        <taxon>Balneolales</taxon>
        <taxon>Balneolaceae</taxon>
        <taxon>Gracilimonas</taxon>
    </lineage>
</organism>
<dbReference type="InterPro" id="IPR036852">
    <property type="entry name" value="Peptidase_S8/S53_dom_sf"/>
</dbReference>
<dbReference type="EMBL" id="JBHULI010000025">
    <property type="protein sequence ID" value="MFD2533225.1"/>
    <property type="molecule type" value="Genomic_DNA"/>
</dbReference>
<keyword evidence="2 5" id="KW-0645">Protease</keyword>
<dbReference type="InterPro" id="IPR050131">
    <property type="entry name" value="Peptidase_S8_subtilisin-like"/>
</dbReference>
<evidence type="ECO:0000256" key="5">
    <source>
        <dbReference type="PROSITE-ProRule" id="PRU01240"/>
    </source>
</evidence>
<dbReference type="PANTHER" id="PTHR43806:SF11">
    <property type="entry name" value="CEREVISIN-RELATED"/>
    <property type="match status" value="1"/>
</dbReference>
<gene>
    <name evidence="7" type="ORF">ACFSVN_12295</name>
</gene>
<feature type="active site" description="Charge relay system" evidence="5">
    <location>
        <position position="183"/>
    </location>
</feature>
<evidence type="ECO:0000256" key="2">
    <source>
        <dbReference type="ARBA" id="ARBA00022670"/>
    </source>
</evidence>
<evidence type="ECO:0000259" key="6">
    <source>
        <dbReference type="Pfam" id="PF00082"/>
    </source>
</evidence>
<dbReference type="Proteomes" id="UP001597460">
    <property type="component" value="Unassembled WGS sequence"/>
</dbReference>
<feature type="active site" description="Charge relay system" evidence="5">
    <location>
        <position position="229"/>
    </location>
</feature>
<evidence type="ECO:0000256" key="4">
    <source>
        <dbReference type="ARBA" id="ARBA00022825"/>
    </source>
</evidence>
<proteinExistence type="inferred from homology"/>
<sequence length="478" mass="49756">MKYKNILFGVIALLFFGAIGCDTNIVDQNNLSSESGAVLSNEFSMDQMATAAETNSIIDGEYLLLFKGNKIPKGFSDDIEDKGGNIIYQHDSGFAYVSGLTSSQAEEMRARKDISELTANASFSLNLPNDAELSSEEAVASSTQNPAGSFFYARQWHYPAIDADQAWAAGYLGSEDVTFAILDGGIDYTNLDLSGLVDLSRSISFVPTDDALVDIYFPGRNYITDLQYHGTHVAATVASNGIIGAGTTSKTTLTGIKVCDVFGDCNFGAIFSGLLFASETGVDVANMSLGGGFLKAGNGNFVGFINSLMNTVRRAGVTVVVSAGNSAADLDKDGNIYNAFCDSPNVICVSATGPIASQSVNGPFTDVDAPAVYSNFGRSSIDVAAPGGNTGAPVWATCTQTSLVVPVCQTGNFIVGLSGTSMASPHVSGLAALIISQGTNNPGQVKSAILQSADDLGQNGTDKFYGKGRINVAKALGL</sequence>
<comment type="caution">
    <text evidence="7">The sequence shown here is derived from an EMBL/GenBank/DDBJ whole genome shotgun (WGS) entry which is preliminary data.</text>
</comment>
<dbReference type="RefSeq" id="WP_390303132.1">
    <property type="nucleotide sequence ID" value="NZ_JBHULI010000025.1"/>
</dbReference>
<dbReference type="PRINTS" id="PR00723">
    <property type="entry name" value="SUBTILISIN"/>
</dbReference>
<dbReference type="PROSITE" id="PS00138">
    <property type="entry name" value="SUBTILASE_SER"/>
    <property type="match status" value="1"/>
</dbReference>
<evidence type="ECO:0000313" key="7">
    <source>
        <dbReference type="EMBL" id="MFD2533225.1"/>
    </source>
</evidence>
<dbReference type="PROSITE" id="PS51257">
    <property type="entry name" value="PROKAR_LIPOPROTEIN"/>
    <property type="match status" value="1"/>
</dbReference>
<keyword evidence="3 5" id="KW-0378">Hydrolase</keyword>
<name>A0ABW5JM51_9BACT</name>
<reference evidence="8" key="1">
    <citation type="journal article" date="2019" name="Int. J. Syst. Evol. Microbiol.">
        <title>The Global Catalogue of Microorganisms (GCM) 10K type strain sequencing project: providing services to taxonomists for standard genome sequencing and annotation.</title>
        <authorList>
            <consortium name="The Broad Institute Genomics Platform"/>
            <consortium name="The Broad Institute Genome Sequencing Center for Infectious Disease"/>
            <person name="Wu L."/>
            <person name="Ma J."/>
        </authorList>
    </citation>
    <scope>NUCLEOTIDE SEQUENCE [LARGE SCALE GENOMIC DNA]</scope>
    <source>
        <strain evidence="8">KCTC 52042</strain>
    </source>
</reference>
<evidence type="ECO:0000256" key="1">
    <source>
        <dbReference type="ARBA" id="ARBA00011073"/>
    </source>
</evidence>
<accession>A0ABW5JM51</accession>
<comment type="similarity">
    <text evidence="1 5">Belongs to the peptidase S8 family.</text>
</comment>
<evidence type="ECO:0000313" key="8">
    <source>
        <dbReference type="Proteomes" id="UP001597460"/>
    </source>
</evidence>